<dbReference type="InterPro" id="IPR010055">
    <property type="entry name" value="T2SS_protein-GspJ"/>
</dbReference>
<evidence type="ECO:0000256" key="3">
    <source>
        <dbReference type="ARBA" id="ARBA00021539"/>
    </source>
</evidence>
<dbReference type="InterPro" id="IPR012902">
    <property type="entry name" value="N_methyl_site"/>
</dbReference>
<comment type="subcellular location">
    <subcellularLocation>
        <location evidence="1">Cell inner membrane</location>
        <topology evidence="1">Single-pass membrane protein</topology>
    </subcellularLocation>
</comment>
<evidence type="ECO:0000313" key="10">
    <source>
        <dbReference type="EMBL" id="QMO42561.1"/>
    </source>
</evidence>
<accession>A0A085P7J4</accession>
<dbReference type="GO" id="GO:0015627">
    <property type="term" value="C:type II protein secretion system complex"/>
    <property type="evidence" value="ECO:0007669"/>
    <property type="project" value="InterPro"/>
</dbReference>
<dbReference type="GO" id="GO:0005886">
    <property type="term" value="C:plasma membrane"/>
    <property type="evidence" value="ECO:0007669"/>
    <property type="project" value="UniProtKB-SubCell"/>
</dbReference>
<sequence>MRRTCAGFTLLEMLVAIAIFASLALMAQQVTNGVTRVNSAVAGHDQKLNLMQQTMSFLTHDLTQMMPRPVRGDQGQREPALLAGAGVLASESEGMRFVRGGVVNPLMRLPRSNLLTVGYRIHDGYLERLAWPLTDAAGSVKPTMQKLIPADSLRLQFYDGTRWQENWSSVQAIPVAVRMTLHSPQWGEIERIWLLRGPQLS</sequence>
<dbReference type="Gene3D" id="2.10.70.20">
    <property type="entry name" value="gspk-gspi-gspj complex like domains"/>
    <property type="match status" value="1"/>
</dbReference>
<dbReference type="PANTHER" id="PTHR39583:SF2">
    <property type="entry name" value="TYPE II SECRETION SYSTEM PROTEIN J"/>
    <property type="match status" value="1"/>
</dbReference>
<keyword evidence="8" id="KW-1133">Transmembrane helix</keyword>
<evidence type="ECO:0000313" key="11">
    <source>
        <dbReference type="Proteomes" id="UP000514754"/>
    </source>
</evidence>
<evidence type="ECO:0000256" key="2">
    <source>
        <dbReference type="ARBA" id="ARBA00011084"/>
    </source>
</evidence>
<dbReference type="EMBL" id="CP057906">
    <property type="protein sequence ID" value="QMO42561.1"/>
    <property type="molecule type" value="Genomic_DNA"/>
</dbReference>
<dbReference type="AlphaFoldDB" id="A0A085P7J4"/>
<keyword evidence="5" id="KW-0488">Methylation</keyword>
<organism evidence="10 11">
    <name type="scientific">Escherichia coli</name>
    <dbReference type="NCBI Taxonomy" id="562"/>
    <lineage>
        <taxon>Bacteria</taxon>
        <taxon>Pseudomonadati</taxon>
        <taxon>Pseudomonadota</taxon>
        <taxon>Gammaproteobacteria</taxon>
        <taxon>Enterobacterales</taxon>
        <taxon>Enterobacteriaceae</taxon>
        <taxon>Escherichia</taxon>
    </lineage>
</organism>
<dbReference type="SUPFAM" id="SSF54523">
    <property type="entry name" value="Pili subunits"/>
    <property type="match status" value="1"/>
</dbReference>
<dbReference type="PANTHER" id="PTHR39583">
    <property type="entry name" value="TYPE II SECRETION SYSTEM PROTEIN J-RELATED"/>
    <property type="match status" value="1"/>
</dbReference>
<evidence type="ECO:0000256" key="7">
    <source>
        <dbReference type="ARBA" id="ARBA00022692"/>
    </source>
</evidence>
<comment type="similarity">
    <text evidence="2">Belongs to the GSP J family.</text>
</comment>
<dbReference type="InterPro" id="IPR045584">
    <property type="entry name" value="Pilin-like"/>
</dbReference>
<dbReference type="GO" id="GO:0015628">
    <property type="term" value="P:protein secretion by the type II secretion system"/>
    <property type="evidence" value="ECO:0007669"/>
    <property type="project" value="InterPro"/>
</dbReference>
<dbReference type="RefSeq" id="WP_001254779.1">
    <property type="nucleotide sequence ID" value="NZ_BDLM01000054.1"/>
</dbReference>
<dbReference type="PROSITE" id="PS00409">
    <property type="entry name" value="PROKAR_NTER_METHYL"/>
    <property type="match status" value="1"/>
</dbReference>
<gene>
    <name evidence="10" type="primary">gspJ</name>
    <name evidence="10" type="ORF">HVW43_20550</name>
</gene>
<evidence type="ECO:0000256" key="5">
    <source>
        <dbReference type="ARBA" id="ARBA00022481"/>
    </source>
</evidence>
<evidence type="ECO:0000256" key="4">
    <source>
        <dbReference type="ARBA" id="ARBA00022475"/>
    </source>
</evidence>
<keyword evidence="4" id="KW-1003">Cell membrane</keyword>
<dbReference type="Proteomes" id="UP000514754">
    <property type="component" value="Chromosome"/>
</dbReference>
<dbReference type="NCBIfam" id="TIGR02532">
    <property type="entry name" value="IV_pilin_GFxxxE"/>
    <property type="match status" value="1"/>
</dbReference>
<protein>
    <recommendedName>
        <fullName evidence="3">Type II secretion system protein J</fullName>
    </recommendedName>
</protein>
<dbReference type="NCBIfam" id="TIGR01711">
    <property type="entry name" value="gspJ"/>
    <property type="match status" value="1"/>
</dbReference>
<dbReference type="InterPro" id="IPR051621">
    <property type="entry name" value="T2SS_protein_J"/>
</dbReference>
<evidence type="ECO:0000256" key="6">
    <source>
        <dbReference type="ARBA" id="ARBA00022519"/>
    </source>
</evidence>
<dbReference type="Gene3D" id="3.10.610.10">
    <property type="entry name" value="GSPII I/J protein-like"/>
    <property type="match status" value="1"/>
</dbReference>
<dbReference type="Pfam" id="PF07963">
    <property type="entry name" value="N_methyl"/>
    <property type="match status" value="1"/>
</dbReference>
<proteinExistence type="inferred from homology"/>
<evidence type="ECO:0000256" key="1">
    <source>
        <dbReference type="ARBA" id="ARBA00004377"/>
    </source>
</evidence>
<dbReference type="Pfam" id="PF11612">
    <property type="entry name" value="T2SSJ"/>
    <property type="match status" value="1"/>
</dbReference>
<evidence type="ECO:0000256" key="9">
    <source>
        <dbReference type="ARBA" id="ARBA00023136"/>
    </source>
</evidence>
<evidence type="ECO:0000256" key="8">
    <source>
        <dbReference type="ARBA" id="ARBA00022989"/>
    </source>
</evidence>
<dbReference type="eggNOG" id="COG4795">
    <property type="taxonomic scope" value="Bacteria"/>
</dbReference>
<reference evidence="10 11" key="1">
    <citation type="submission" date="2020-06" db="EMBL/GenBank/DDBJ databases">
        <title>REHAB project genomes.</title>
        <authorList>
            <person name="Shaw L.P."/>
        </authorList>
    </citation>
    <scope>NUCLEOTIDE SEQUENCE [LARGE SCALE GENOMIC DNA]</scope>
    <source>
        <strain evidence="10 11">RHB10-C12</strain>
    </source>
</reference>
<keyword evidence="9" id="KW-0472">Membrane</keyword>
<keyword evidence="6" id="KW-0997">Cell inner membrane</keyword>
<name>A0A085P7J4_ECOLX</name>
<keyword evidence="7" id="KW-0812">Transmembrane</keyword>